<feature type="transmembrane region" description="Helical" evidence="6">
    <location>
        <begin position="44"/>
        <end position="76"/>
    </location>
</feature>
<keyword evidence="4 6" id="KW-0472">Membrane</keyword>
<evidence type="ECO:0000256" key="6">
    <source>
        <dbReference type="SAM" id="Phobius"/>
    </source>
</evidence>
<dbReference type="PIRSF" id="PIRSF031802">
    <property type="entry name" value="UCP031802"/>
    <property type="match status" value="1"/>
</dbReference>
<reference evidence="10 11" key="1">
    <citation type="submission" date="2016-11" db="EMBL/GenBank/DDBJ databases">
        <title>Comparison of Traditional DNA-DNA Hybridization with In Silico Genomic Analysis.</title>
        <authorList>
            <person name="Nicholson A.C."/>
            <person name="Sammons S."/>
            <person name="Humrighouse B.W."/>
            <person name="Graziano J."/>
            <person name="Lasker B."/>
            <person name="Whitney A.M."/>
            <person name="Mcquiston J.R."/>
        </authorList>
    </citation>
    <scope>NUCLEOTIDE SEQUENCE [LARGE SCALE GENOMIC DNA]</scope>
    <source>
        <strain evidence="8 11">H1892</strain>
        <strain evidence="9 10">H2381</strain>
    </source>
</reference>
<proteinExistence type="predicted"/>
<dbReference type="InterPro" id="IPR011990">
    <property type="entry name" value="TPR-like_helical_dom_sf"/>
</dbReference>
<feature type="region of interest" description="Disordered" evidence="5">
    <location>
        <begin position="462"/>
        <end position="531"/>
    </location>
</feature>
<dbReference type="EMBL" id="NIPV01000100">
    <property type="protein sequence ID" value="OWJ72267.1"/>
    <property type="molecule type" value="Genomic_DNA"/>
</dbReference>
<organism evidence="9 10">
    <name type="scientific">Haematobacter missouriensis</name>
    <dbReference type="NCBI Taxonomy" id="366616"/>
    <lineage>
        <taxon>Bacteria</taxon>
        <taxon>Pseudomonadati</taxon>
        <taxon>Pseudomonadota</taxon>
        <taxon>Alphaproteobacteria</taxon>
        <taxon>Rhodobacterales</taxon>
        <taxon>Paracoccaceae</taxon>
        <taxon>Haematobacter</taxon>
    </lineage>
</organism>
<gene>
    <name evidence="9" type="ORF">CDV52_08710</name>
    <name evidence="8" type="ORF">CDV53_17930</name>
</gene>
<dbReference type="Pfam" id="PF07219">
    <property type="entry name" value="HemY_N"/>
    <property type="match status" value="1"/>
</dbReference>
<keyword evidence="11" id="KW-1185">Reference proteome</keyword>
<feature type="compositionally biased region" description="Basic and acidic residues" evidence="5">
    <location>
        <begin position="519"/>
        <end position="531"/>
    </location>
</feature>
<dbReference type="InterPro" id="IPR016982">
    <property type="entry name" value="Mms48"/>
</dbReference>
<sequence length="531" mass="57749">MLWSLLKVLLFVAIIAALTFGASHLLSAGEGIRITFGDTEFSIGLLQAVILSLLGLVGAWVLFKIVGLVVALFRFLNGDETAMSRYLDRSREKRGYEALADGILALTAGEGRLAINKSVRAEKYLNRPELTDLVIAQAAEMVGDSKRATEAWKRRLDDDRTRFVALRGLMRMKLAEGDTDTAMKLAEHALAIRPRHAETQDVLLKLQADRGDWKGARRTLEAKQRSGNMPRDVYKRRDAVLALQEAKEVFAEGNSIEAREAAIAANRQSPDLIPAAVMAARGYLTTGDKKSAARVLRKAWEVSPHPDLAAAFAEIEPNETPAQRLKRFDTLLRLRPDDEQTRLLRAELDIAAEDFPAARRAMGDLAETHPTARSLAIMAAIERGEGADDAVVRGWLARALVSPRGPQWVCDNCGAIHAQWGPVCDNCGAFDTLTWKEPPEGAGPSPTQAEMLPLIVRAPEPKSAPVAPVAEPEPEPEPVPESVTIAPDETPEPVVETPSLPVEPQDPPAASSSPFHTPRAVDLDAMRKAGG</sequence>
<evidence type="ECO:0000259" key="7">
    <source>
        <dbReference type="Pfam" id="PF07219"/>
    </source>
</evidence>
<feature type="compositionally biased region" description="Low complexity" evidence="5">
    <location>
        <begin position="492"/>
        <end position="503"/>
    </location>
</feature>
<dbReference type="AlphaFoldDB" id="A0A212ARU4"/>
<evidence type="ECO:0000256" key="4">
    <source>
        <dbReference type="ARBA" id="ARBA00023136"/>
    </source>
</evidence>
<comment type="subcellular location">
    <subcellularLocation>
        <location evidence="1">Membrane</location>
    </subcellularLocation>
</comment>
<evidence type="ECO:0000313" key="11">
    <source>
        <dbReference type="Proteomes" id="UP000214673"/>
    </source>
</evidence>
<keyword evidence="2 6" id="KW-0812">Transmembrane</keyword>
<evidence type="ECO:0000256" key="5">
    <source>
        <dbReference type="SAM" id="MobiDB-lite"/>
    </source>
</evidence>
<evidence type="ECO:0000256" key="1">
    <source>
        <dbReference type="ARBA" id="ARBA00004370"/>
    </source>
</evidence>
<keyword evidence="3 6" id="KW-1133">Transmembrane helix</keyword>
<evidence type="ECO:0000313" key="8">
    <source>
        <dbReference type="EMBL" id="OWJ72267.1"/>
    </source>
</evidence>
<dbReference type="SUPFAM" id="SSF48452">
    <property type="entry name" value="TPR-like"/>
    <property type="match status" value="2"/>
</dbReference>
<protein>
    <submittedName>
        <fullName evidence="9">Heme biosynthesis protein HemY</fullName>
    </submittedName>
</protein>
<dbReference type="EMBL" id="NIPX01000009">
    <property type="protein sequence ID" value="OWJ84174.1"/>
    <property type="molecule type" value="Genomic_DNA"/>
</dbReference>
<evidence type="ECO:0000313" key="10">
    <source>
        <dbReference type="Proteomes" id="UP000196640"/>
    </source>
</evidence>
<evidence type="ECO:0000256" key="2">
    <source>
        <dbReference type="ARBA" id="ARBA00022692"/>
    </source>
</evidence>
<dbReference type="Proteomes" id="UP000196640">
    <property type="component" value="Unassembled WGS sequence"/>
</dbReference>
<dbReference type="OrthoDB" id="9798343at2"/>
<evidence type="ECO:0000313" key="9">
    <source>
        <dbReference type="EMBL" id="OWJ84174.1"/>
    </source>
</evidence>
<dbReference type="Gene3D" id="1.25.40.10">
    <property type="entry name" value="Tetratricopeptide repeat domain"/>
    <property type="match status" value="2"/>
</dbReference>
<comment type="caution">
    <text evidence="9">The sequence shown here is derived from an EMBL/GenBank/DDBJ whole genome shotgun (WGS) entry which is preliminary data.</text>
</comment>
<dbReference type="STRING" id="366616.CG51_10435"/>
<feature type="domain" description="HemY N-terminal" evidence="7">
    <location>
        <begin position="32"/>
        <end position="141"/>
    </location>
</feature>
<dbReference type="RefSeq" id="WP_084695017.1">
    <property type="nucleotide sequence ID" value="NZ_CALUEG010000023.1"/>
</dbReference>
<dbReference type="GO" id="GO:0016020">
    <property type="term" value="C:membrane"/>
    <property type="evidence" value="ECO:0007669"/>
    <property type="project" value="UniProtKB-SubCell"/>
</dbReference>
<dbReference type="Proteomes" id="UP000214673">
    <property type="component" value="Unassembled WGS sequence"/>
</dbReference>
<accession>A0A212ARU4</accession>
<evidence type="ECO:0000256" key="3">
    <source>
        <dbReference type="ARBA" id="ARBA00022989"/>
    </source>
</evidence>
<dbReference type="InterPro" id="IPR010817">
    <property type="entry name" value="HemY_N"/>
</dbReference>
<name>A0A212ARU4_9RHOB</name>